<organism evidence="3 4">
    <name type="scientific">Amycolatopsis taiwanensis</name>
    <dbReference type="NCBI Taxonomy" id="342230"/>
    <lineage>
        <taxon>Bacteria</taxon>
        <taxon>Bacillati</taxon>
        <taxon>Actinomycetota</taxon>
        <taxon>Actinomycetes</taxon>
        <taxon>Pseudonocardiales</taxon>
        <taxon>Pseudonocardiaceae</taxon>
        <taxon>Amycolatopsis</taxon>
    </lineage>
</organism>
<name>A0A9W6QYJ4_9PSEU</name>
<keyword evidence="2" id="KW-1133">Transmembrane helix</keyword>
<evidence type="ECO:0000256" key="2">
    <source>
        <dbReference type="SAM" id="Phobius"/>
    </source>
</evidence>
<keyword evidence="4" id="KW-1185">Reference proteome</keyword>
<reference evidence="3" key="1">
    <citation type="submission" date="2023-03" db="EMBL/GenBank/DDBJ databases">
        <title>Amycolatopsis taiwanensis NBRC 103393.</title>
        <authorList>
            <person name="Ichikawa N."/>
            <person name="Sato H."/>
            <person name="Tonouchi N."/>
        </authorList>
    </citation>
    <scope>NUCLEOTIDE SEQUENCE</scope>
    <source>
        <strain evidence="3">NBRC 103393</strain>
    </source>
</reference>
<comment type="caution">
    <text evidence="3">The sequence shown here is derived from an EMBL/GenBank/DDBJ whole genome shotgun (WGS) entry which is preliminary data.</text>
</comment>
<feature type="region of interest" description="Disordered" evidence="1">
    <location>
        <begin position="251"/>
        <end position="273"/>
    </location>
</feature>
<accession>A0A9W6QYJ4</accession>
<evidence type="ECO:0000313" key="3">
    <source>
        <dbReference type="EMBL" id="GLY64362.1"/>
    </source>
</evidence>
<dbReference type="EMBL" id="BSTI01000002">
    <property type="protein sequence ID" value="GLY64362.1"/>
    <property type="molecule type" value="Genomic_DNA"/>
</dbReference>
<evidence type="ECO:0000256" key="1">
    <source>
        <dbReference type="SAM" id="MobiDB-lite"/>
    </source>
</evidence>
<protein>
    <submittedName>
        <fullName evidence="3">Uncharacterized protein</fullName>
    </submittedName>
</protein>
<dbReference type="Proteomes" id="UP001165136">
    <property type="component" value="Unassembled WGS sequence"/>
</dbReference>
<feature type="region of interest" description="Disordered" evidence="1">
    <location>
        <begin position="46"/>
        <end position="79"/>
    </location>
</feature>
<evidence type="ECO:0000313" key="4">
    <source>
        <dbReference type="Proteomes" id="UP001165136"/>
    </source>
</evidence>
<dbReference type="AlphaFoldDB" id="A0A9W6QYJ4"/>
<feature type="compositionally biased region" description="Polar residues" evidence="1">
    <location>
        <begin position="251"/>
        <end position="262"/>
    </location>
</feature>
<proteinExistence type="predicted"/>
<feature type="transmembrane region" description="Helical" evidence="2">
    <location>
        <begin position="20"/>
        <end position="41"/>
    </location>
</feature>
<gene>
    <name evidence="3" type="ORF">Atai01_09810</name>
</gene>
<keyword evidence="2" id="KW-0812">Transmembrane</keyword>
<sequence length="549" mass="58554">MVTKSNRAGEPRPPARKRLWTGLSVGAVVLLALGVVGAFLLGRGRADQSPQASPQASPKAGGHGWFPHGVVPEPGPPDRDREAVIAALRALDACALLDLDYAKSHRNPNAVTIPTGPHSCSLVADANWSPGYSRLSLAVGADNDFEGRFSEKPIALGGAKAYEIDQGDDSLPDCVLDLPVSYTLSIELKTDASAGCQLVEDYGAATVAKLADPDARGVDTAKRPLSAWDGCAFLTSLYGPDLDGYRLTPNSRSSDPFSGCESSNERGKTGPSLKVTYDKWAPKRTDQLIRIAGKDAAVRGGAGTCTVSWHQGGSSSPNEWFGSVIFELADADCVTAERHAAEAVELAERAPEGSASRPQRPLLYGPDDNDTGRIGACADLFNSPCAPYQGGVTVAPTFEAAAADSQADQAVQCEAFSEAVKSAYGSSFSPVIWGTHCMFVEPTHDMLVYVDIDGKNVPADYGTDPSLWADRQVKPIDGKQSVTFWDTRRSEYDVYYSPYGDISRPGNLHIHLAADHPRGVRGTSTATLEPARAELAERVITLVDRKYFR</sequence>
<keyword evidence="2" id="KW-0472">Membrane</keyword>